<dbReference type="HOGENOM" id="CLU_085718_0_1_9"/>
<dbReference type="InterPro" id="IPR041242">
    <property type="entry name" value="HNHc_6"/>
</dbReference>
<protein>
    <submittedName>
        <fullName evidence="1">Uncharacterized protein</fullName>
    </submittedName>
</protein>
<keyword evidence="2" id="KW-1185">Reference proteome</keyword>
<dbReference type="EMBL" id="HE999757">
    <property type="protein sequence ID" value="CCO12737.2"/>
    <property type="molecule type" value="Genomic_DNA"/>
</dbReference>
<evidence type="ECO:0000313" key="2">
    <source>
        <dbReference type="Proteomes" id="UP000000212"/>
    </source>
</evidence>
<dbReference type="Pfam" id="PF16784">
    <property type="entry name" value="HNHc_6"/>
    <property type="match status" value="1"/>
</dbReference>
<dbReference type="Proteomes" id="UP000000212">
    <property type="component" value="Chromosome"/>
</dbReference>
<sequence>MKPFSDDDRGEMAHLIRKGLTSFDVIEHDDDLATAPQKAKAHALIRSINEYWEKPKIAIKRELKCAFWEEGGYGDWIESSEPFSLRNCSKELASEFISYLVEYCFMHDIDFYMKDLHLTFDVNRQMFLCAKYNRCFATGAKRETNVLHLHHVSAIGMGGNRNDVDHRGRYFMILKAVLHDEIHQIGYKAFVEKWHCGTIKLTGEDVLRFGLMSRKQMNEIDDELEIQSWQIGA</sequence>
<dbReference type="AlphaFoldDB" id="K8E761"/>
<gene>
    <name evidence="1" type="ORF">BN424_3316</name>
</gene>
<organism evidence="1 2">
    <name type="scientific">Carnobacterium maltaromaticum LMA28</name>
    <dbReference type="NCBI Taxonomy" id="1234679"/>
    <lineage>
        <taxon>Bacteria</taxon>
        <taxon>Bacillati</taxon>
        <taxon>Bacillota</taxon>
        <taxon>Bacilli</taxon>
        <taxon>Lactobacillales</taxon>
        <taxon>Carnobacteriaceae</taxon>
        <taxon>Carnobacterium</taxon>
    </lineage>
</organism>
<name>K8E761_CARML</name>
<evidence type="ECO:0000313" key="1">
    <source>
        <dbReference type="EMBL" id="CCO12737.2"/>
    </source>
</evidence>
<accession>K8E761</accession>
<dbReference type="KEGG" id="cml:BN424_3316"/>
<proteinExistence type="predicted"/>
<reference evidence="2" key="1">
    <citation type="journal article" date="2013" name="Genome Announc.">
        <title>Complete Chromosome Sequence of Carnobacterium maltaromaticum LMA 28.</title>
        <authorList>
            <person name="Cailliez-Grimal C."/>
            <person name="Chaillou S."/>
            <person name="Anba-Mondoloni J."/>
            <person name="Loux V."/>
            <person name="Afzal M.I."/>
            <person name="Rahman A."/>
            <person name="Kergourlay G."/>
            <person name="Champomier-Verges M.C."/>
            <person name="Zagorec M."/>
            <person name="Dalgaard P."/>
            <person name="Leisner J.J."/>
            <person name="Prevost H."/>
            <person name="Revol-Junelles A.M."/>
            <person name="Borges F."/>
        </authorList>
    </citation>
    <scope>NUCLEOTIDE SEQUENCE</scope>
    <source>
        <strain evidence="2">LMA28</strain>
    </source>
</reference>
<dbReference type="STRING" id="1234679.BN424_3316"/>